<evidence type="ECO:0008006" key="4">
    <source>
        <dbReference type="Google" id="ProtNLM"/>
    </source>
</evidence>
<dbReference type="EMBL" id="JBGUBD010000002">
    <property type="protein sequence ID" value="MFA9477193.1"/>
    <property type="molecule type" value="Genomic_DNA"/>
</dbReference>
<keyword evidence="1" id="KW-0812">Transmembrane</keyword>
<reference evidence="2 3" key="1">
    <citation type="submission" date="2024-08" db="EMBL/GenBank/DDBJ databases">
        <title>Whole-genome sequencing of halo(alkali)philic microorganisms from hypersaline lakes.</title>
        <authorList>
            <person name="Sorokin D.Y."/>
            <person name="Merkel A.Y."/>
            <person name="Messina E."/>
            <person name="Yakimov M."/>
        </authorList>
    </citation>
    <scope>NUCLEOTIDE SEQUENCE [LARGE SCALE GENOMIC DNA]</scope>
    <source>
        <strain evidence="2 3">AB-hyl4</strain>
    </source>
</reference>
<keyword evidence="3" id="KW-1185">Reference proteome</keyword>
<organism evidence="2 3">
    <name type="scientific">Natronomicrosphaera hydrolytica</name>
    <dbReference type="NCBI Taxonomy" id="3242702"/>
    <lineage>
        <taxon>Bacteria</taxon>
        <taxon>Pseudomonadati</taxon>
        <taxon>Planctomycetota</taxon>
        <taxon>Phycisphaerae</taxon>
        <taxon>Phycisphaerales</taxon>
        <taxon>Phycisphaeraceae</taxon>
        <taxon>Natronomicrosphaera</taxon>
    </lineage>
</organism>
<evidence type="ECO:0000256" key="1">
    <source>
        <dbReference type="SAM" id="Phobius"/>
    </source>
</evidence>
<evidence type="ECO:0000313" key="2">
    <source>
        <dbReference type="EMBL" id="MFA9477193.1"/>
    </source>
</evidence>
<comment type="caution">
    <text evidence="2">The sequence shown here is derived from an EMBL/GenBank/DDBJ whole genome shotgun (WGS) entry which is preliminary data.</text>
</comment>
<protein>
    <recommendedName>
        <fullName evidence="4">DUF3137 domain-containing protein</fullName>
    </recommendedName>
</protein>
<keyword evidence="1" id="KW-0472">Membrane</keyword>
<keyword evidence="1" id="KW-1133">Transmembrane helix</keyword>
<accession>A0ABV4U0R1</accession>
<sequence>MLNDSLLLLMLAADRPVLTAPGRVDVALVIGVAGLIAGGVVGWVALRRRRRQQADLAELASEHGFSHVRDAESLLAIQAAMDTVFGEGAVLLTAMRKQVNGLTLEVVHYRFPMYRVERTGEWDARHQEADDRMITLVRDFDAPLPTFRLMPNNWVLNTIGGKRRNVFINVEPFGWRNYVFGTERDHIRFIFPGEIQHLLRQNKHLAIDSRRDLLAFYHLDEAWLPGNFEQFADQCLTIATTLNERCQAWETGEKDRVVYDVFGPY</sequence>
<feature type="transmembrane region" description="Helical" evidence="1">
    <location>
        <begin position="29"/>
        <end position="46"/>
    </location>
</feature>
<dbReference type="RefSeq" id="WP_425344120.1">
    <property type="nucleotide sequence ID" value="NZ_JBGUBD010000002.1"/>
</dbReference>
<evidence type="ECO:0000313" key="3">
    <source>
        <dbReference type="Proteomes" id="UP001575105"/>
    </source>
</evidence>
<dbReference type="Proteomes" id="UP001575105">
    <property type="component" value="Unassembled WGS sequence"/>
</dbReference>
<proteinExistence type="predicted"/>
<name>A0ABV4U0R1_9BACT</name>
<gene>
    <name evidence="2" type="ORF">ACERK3_02680</name>
</gene>